<organism evidence="2 3">
    <name type="scientific">Legionella parisiensis</name>
    <dbReference type="NCBI Taxonomy" id="45071"/>
    <lineage>
        <taxon>Bacteria</taxon>
        <taxon>Pseudomonadati</taxon>
        <taxon>Pseudomonadota</taxon>
        <taxon>Gammaproteobacteria</taxon>
        <taxon>Legionellales</taxon>
        <taxon>Legionellaceae</taxon>
        <taxon>Legionella</taxon>
    </lineage>
</organism>
<protein>
    <submittedName>
        <fullName evidence="2">Uncharacterized protein</fullName>
    </submittedName>
</protein>
<dbReference type="PATRIC" id="fig|45071.7.peg.2314"/>
<feature type="region of interest" description="Disordered" evidence="1">
    <location>
        <begin position="1"/>
        <end position="21"/>
    </location>
</feature>
<name>A0A1E5JR09_9GAMM</name>
<proteinExistence type="predicted"/>
<keyword evidence="3" id="KW-1185">Reference proteome</keyword>
<evidence type="ECO:0000313" key="2">
    <source>
        <dbReference type="EMBL" id="OEH46964.1"/>
    </source>
</evidence>
<sequence length="77" mass="8953">MNTSGINYRGDMPTNTNRNNNEGVEVTKKALDSAPQQIIQPNQIIKLLKSRSRQKQAEKAFYICIFRYREANGIRFY</sequence>
<dbReference type="EMBL" id="LSOG01000061">
    <property type="protein sequence ID" value="OEH46964.1"/>
    <property type="molecule type" value="Genomic_DNA"/>
</dbReference>
<dbReference type="Proteomes" id="UP000095229">
    <property type="component" value="Unassembled WGS sequence"/>
</dbReference>
<accession>A0A1E5JR09</accession>
<comment type="caution">
    <text evidence="2">The sequence shown here is derived from an EMBL/GenBank/DDBJ whole genome shotgun (WGS) entry which is preliminary data.</text>
</comment>
<evidence type="ECO:0000256" key="1">
    <source>
        <dbReference type="SAM" id="MobiDB-lite"/>
    </source>
</evidence>
<gene>
    <name evidence="2" type="ORF">lpari_02166</name>
</gene>
<reference evidence="2 3" key="1">
    <citation type="submission" date="2016-02" db="EMBL/GenBank/DDBJ databases">
        <title>Secondary metabolites in Legionella.</title>
        <authorList>
            <person name="Tobias N.J."/>
            <person name="Bode H.B."/>
        </authorList>
    </citation>
    <scope>NUCLEOTIDE SEQUENCE [LARGE SCALE GENOMIC DNA]</scope>
    <source>
        <strain evidence="2 3">DSM 19216</strain>
    </source>
</reference>
<evidence type="ECO:0000313" key="3">
    <source>
        <dbReference type="Proteomes" id="UP000095229"/>
    </source>
</evidence>
<dbReference type="AlphaFoldDB" id="A0A1E5JR09"/>